<reference evidence="1 2" key="1">
    <citation type="submission" date="2024-03" db="EMBL/GenBank/DDBJ databases">
        <title>Adaptation during the transition from Ophiocordyceps entomopathogen to insect associate is accompanied by gene loss and intensified selection.</title>
        <authorList>
            <person name="Ward C.M."/>
            <person name="Onetto C.A."/>
            <person name="Borneman A.R."/>
        </authorList>
    </citation>
    <scope>NUCLEOTIDE SEQUENCE [LARGE SCALE GENOMIC DNA]</scope>
    <source>
        <strain evidence="1">AWRI1</strain>
        <tissue evidence="1">Single Adult Female</tissue>
    </source>
</reference>
<dbReference type="Proteomes" id="UP001367676">
    <property type="component" value="Unassembled WGS sequence"/>
</dbReference>
<protein>
    <submittedName>
        <fullName evidence="1">Uncharacterized protein</fullName>
    </submittedName>
</protein>
<dbReference type="EMBL" id="JBBCAQ010000014">
    <property type="protein sequence ID" value="KAK7598300.1"/>
    <property type="molecule type" value="Genomic_DNA"/>
</dbReference>
<gene>
    <name evidence="1" type="ORF">V9T40_006535</name>
</gene>
<proteinExistence type="predicted"/>
<name>A0AAN9TK76_9HEMI</name>
<evidence type="ECO:0000313" key="1">
    <source>
        <dbReference type="EMBL" id="KAK7598300.1"/>
    </source>
</evidence>
<keyword evidence="2" id="KW-1185">Reference proteome</keyword>
<dbReference type="AlphaFoldDB" id="A0AAN9TK76"/>
<comment type="caution">
    <text evidence="1">The sequence shown here is derived from an EMBL/GenBank/DDBJ whole genome shotgun (WGS) entry which is preliminary data.</text>
</comment>
<organism evidence="1 2">
    <name type="scientific">Parthenolecanium corni</name>
    <dbReference type="NCBI Taxonomy" id="536013"/>
    <lineage>
        <taxon>Eukaryota</taxon>
        <taxon>Metazoa</taxon>
        <taxon>Ecdysozoa</taxon>
        <taxon>Arthropoda</taxon>
        <taxon>Hexapoda</taxon>
        <taxon>Insecta</taxon>
        <taxon>Pterygota</taxon>
        <taxon>Neoptera</taxon>
        <taxon>Paraneoptera</taxon>
        <taxon>Hemiptera</taxon>
        <taxon>Sternorrhyncha</taxon>
        <taxon>Coccoidea</taxon>
        <taxon>Coccidae</taxon>
        <taxon>Parthenolecanium</taxon>
    </lineage>
</organism>
<sequence>MYTVDNGKICLDYAVIKMAASDAISSAAAAAAISAFLCVEDSRQFLGNIVRTRHTLLTLNWKIIYGGHFGGYKNQIKVKMAQV</sequence>
<accession>A0AAN9TK76</accession>
<evidence type="ECO:0000313" key="2">
    <source>
        <dbReference type="Proteomes" id="UP001367676"/>
    </source>
</evidence>